<protein>
    <recommendedName>
        <fullName evidence="2">Plasmodium RESA N-terminal domain-containing protein</fullName>
    </recommendedName>
</protein>
<evidence type="ECO:0000259" key="2">
    <source>
        <dbReference type="Pfam" id="PF09687"/>
    </source>
</evidence>
<accession>A0AA41UJC7</accession>
<dbReference type="PANTHER" id="PTHR38664:SF1">
    <property type="entry name" value="SLR0058 PROTEIN"/>
    <property type="match status" value="1"/>
</dbReference>
<dbReference type="SUPFAM" id="SSF47857">
    <property type="entry name" value="Apolipophorin-III"/>
    <property type="match status" value="1"/>
</dbReference>
<dbReference type="PANTHER" id="PTHR38664">
    <property type="entry name" value="SLR0058 PROTEIN"/>
    <property type="match status" value="1"/>
</dbReference>
<feature type="coiled-coil region" evidence="1">
    <location>
        <begin position="13"/>
        <end position="102"/>
    </location>
</feature>
<dbReference type="EMBL" id="JALJRB010000001">
    <property type="protein sequence ID" value="MCJ8499246.1"/>
    <property type="molecule type" value="Genomic_DNA"/>
</dbReference>
<reference evidence="3" key="1">
    <citation type="submission" date="2022-04" db="EMBL/GenBank/DDBJ databases">
        <title>Desulfatitalea alkaliphila sp. nov., a novel anaerobic sulfate-reducing bacterium isolated from terrestrial mud volcano, Taman Peninsula, Russia.</title>
        <authorList>
            <person name="Khomyakova M.A."/>
            <person name="Merkel A.Y."/>
            <person name="Slobodkin A.I."/>
        </authorList>
    </citation>
    <scope>NUCLEOTIDE SEQUENCE</scope>
    <source>
        <strain evidence="3">M08but</strain>
    </source>
</reference>
<sequence length="106" mass="12482">MFDLMKKSVYAGIGLALKTKDEVEELVEELQKKGEMSEKEGRKFLKDVQKRYDETQEKLEKRVEDAVQDFLKKTKVVTTDELKELKKEIRELKSIVNAMTQKKEKD</sequence>
<evidence type="ECO:0000313" key="4">
    <source>
        <dbReference type="Proteomes" id="UP001165427"/>
    </source>
</evidence>
<organism evidence="3 4">
    <name type="scientific">Desulfatitalea alkaliphila</name>
    <dbReference type="NCBI Taxonomy" id="2929485"/>
    <lineage>
        <taxon>Bacteria</taxon>
        <taxon>Pseudomonadati</taxon>
        <taxon>Thermodesulfobacteriota</taxon>
        <taxon>Desulfobacteria</taxon>
        <taxon>Desulfobacterales</taxon>
        <taxon>Desulfosarcinaceae</taxon>
        <taxon>Desulfatitalea</taxon>
    </lineage>
</organism>
<gene>
    <name evidence="3" type="ORF">MRX98_01555</name>
</gene>
<dbReference type="Pfam" id="PF09687">
    <property type="entry name" value="PRESAN"/>
    <property type="match status" value="1"/>
</dbReference>
<dbReference type="Proteomes" id="UP001165427">
    <property type="component" value="Unassembled WGS sequence"/>
</dbReference>
<feature type="domain" description="Plasmodium RESA N-terminal" evidence="2">
    <location>
        <begin position="18"/>
        <end position="92"/>
    </location>
</feature>
<keyword evidence="1" id="KW-0175">Coiled coil</keyword>
<dbReference type="InterPro" id="IPR008769">
    <property type="entry name" value="PhaF_PhaI"/>
</dbReference>
<proteinExistence type="predicted"/>
<name>A0AA41UJC7_9BACT</name>
<evidence type="ECO:0000256" key="1">
    <source>
        <dbReference type="SAM" id="Coils"/>
    </source>
</evidence>
<dbReference type="AlphaFoldDB" id="A0AA41UJC7"/>
<dbReference type="RefSeq" id="WP_246902413.1">
    <property type="nucleotide sequence ID" value="NZ_JALJRB010000001.1"/>
</dbReference>
<keyword evidence="4" id="KW-1185">Reference proteome</keyword>
<evidence type="ECO:0000313" key="3">
    <source>
        <dbReference type="EMBL" id="MCJ8499246.1"/>
    </source>
</evidence>
<comment type="caution">
    <text evidence="3">The sequence shown here is derived from an EMBL/GenBank/DDBJ whole genome shotgun (WGS) entry which is preliminary data.</text>
</comment>
<dbReference type="InterPro" id="IPR019111">
    <property type="entry name" value="PRESA_N"/>
</dbReference>